<sequence>MDAADAHTGLDIDHLPRVGIQRTDADELDWPTDMESAPAEADPAAPPALTDQQREILTFERQWWRHAGAKEQAIRDLFGISPTRYYQSLNALLDNPAALSHDPTLVKRLRRLRATRQRSRNTR</sequence>
<name>A0ABP4XZ62_9ACTN</name>
<keyword evidence="3" id="KW-1185">Reference proteome</keyword>
<evidence type="ECO:0000313" key="2">
    <source>
        <dbReference type="EMBL" id="GAA1797084.1"/>
    </source>
</evidence>
<feature type="compositionally biased region" description="Basic and acidic residues" evidence="1">
    <location>
        <begin position="1"/>
        <end position="16"/>
    </location>
</feature>
<evidence type="ECO:0000313" key="3">
    <source>
        <dbReference type="Proteomes" id="UP001500218"/>
    </source>
</evidence>
<dbReference type="Proteomes" id="UP001500218">
    <property type="component" value="Unassembled WGS sequence"/>
</dbReference>
<organism evidence="2 3">
    <name type="scientific">Luedemannella flava</name>
    <dbReference type="NCBI Taxonomy" id="349316"/>
    <lineage>
        <taxon>Bacteria</taxon>
        <taxon>Bacillati</taxon>
        <taxon>Actinomycetota</taxon>
        <taxon>Actinomycetes</taxon>
        <taxon>Micromonosporales</taxon>
        <taxon>Micromonosporaceae</taxon>
        <taxon>Luedemannella</taxon>
    </lineage>
</organism>
<gene>
    <name evidence="2" type="ORF">GCM10009682_18420</name>
</gene>
<protein>
    <recommendedName>
        <fullName evidence="4">DUF3263 domain-containing protein</fullName>
    </recommendedName>
</protein>
<proteinExistence type="predicted"/>
<comment type="caution">
    <text evidence="2">The sequence shown here is derived from an EMBL/GenBank/DDBJ whole genome shotgun (WGS) entry which is preliminary data.</text>
</comment>
<accession>A0ABP4XZ62</accession>
<dbReference type="InterPro" id="IPR021678">
    <property type="entry name" value="DUF3263"/>
</dbReference>
<dbReference type="EMBL" id="BAAALT010000046">
    <property type="protein sequence ID" value="GAA1797084.1"/>
    <property type="molecule type" value="Genomic_DNA"/>
</dbReference>
<dbReference type="Pfam" id="PF11662">
    <property type="entry name" value="DUF3263"/>
    <property type="match status" value="1"/>
</dbReference>
<dbReference type="RefSeq" id="WP_344128387.1">
    <property type="nucleotide sequence ID" value="NZ_BAAALT010000046.1"/>
</dbReference>
<evidence type="ECO:0008006" key="4">
    <source>
        <dbReference type="Google" id="ProtNLM"/>
    </source>
</evidence>
<feature type="region of interest" description="Disordered" evidence="1">
    <location>
        <begin position="1"/>
        <end position="47"/>
    </location>
</feature>
<reference evidence="3" key="1">
    <citation type="journal article" date="2019" name="Int. J. Syst. Evol. Microbiol.">
        <title>The Global Catalogue of Microorganisms (GCM) 10K type strain sequencing project: providing services to taxonomists for standard genome sequencing and annotation.</title>
        <authorList>
            <consortium name="The Broad Institute Genomics Platform"/>
            <consortium name="The Broad Institute Genome Sequencing Center for Infectious Disease"/>
            <person name="Wu L."/>
            <person name="Ma J."/>
        </authorList>
    </citation>
    <scope>NUCLEOTIDE SEQUENCE [LARGE SCALE GENOMIC DNA]</scope>
    <source>
        <strain evidence="3">JCM 13250</strain>
    </source>
</reference>
<evidence type="ECO:0000256" key="1">
    <source>
        <dbReference type="SAM" id="MobiDB-lite"/>
    </source>
</evidence>